<keyword evidence="8" id="KW-1185">Reference proteome</keyword>
<keyword evidence="4" id="KW-0732">Signal</keyword>
<evidence type="ECO:0000256" key="1">
    <source>
        <dbReference type="ARBA" id="ARBA00009431"/>
    </source>
</evidence>
<keyword evidence="5" id="KW-0378">Hydrolase</keyword>
<dbReference type="InterPro" id="IPR029058">
    <property type="entry name" value="AB_hydrolase_fold"/>
</dbReference>
<proteinExistence type="inferred from homology"/>
<evidence type="ECO:0000256" key="6">
    <source>
        <dbReference type="ARBA" id="ARBA00023180"/>
    </source>
</evidence>
<dbReference type="PANTHER" id="PTHR11802:SF472">
    <property type="entry name" value="SERINE CARBOXYPEPTIDASE CPVL-RELATED"/>
    <property type="match status" value="1"/>
</dbReference>
<dbReference type="SUPFAM" id="SSF53474">
    <property type="entry name" value="alpha/beta-Hydrolases"/>
    <property type="match status" value="1"/>
</dbReference>
<protein>
    <submittedName>
        <fullName evidence="7">Carboxypeptidase</fullName>
    </submittedName>
</protein>
<evidence type="ECO:0000256" key="5">
    <source>
        <dbReference type="ARBA" id="ARBA00022801"/>
    </source>
</evidence>
<accession>A0AAV4BCD2</accession>
<keyword evidence="3" id="KW-0645">Protease</keyword>
<evidence type="ECO:0000256" key="4">
    <source>
        <dbReference type="ARBA" id="ARBA00022729"/>
    </source>
</evidence>
<evidence type="ECO:0000256" key="2">
    <source>
        <dbReference type="ARBA" id="ARBA00022645"/>
    </source>
</evidence>
<dbReference type="PANTHER" id="PTHR11802">
    <property type="entry name" value="SERINE PROTEASE FAMILY S10 SERINE CARBOXYPEPTIDASE"/>
    <property type="match status" value="1"/>
</dbReference>
<keyword evidence="2 7" id="KW-0121">Carboxypeptidase</keyword>
<gene>
    <name evidence="7" type="ORF">PoB_004311200</name>
</gene>
<dbReference type="PRINTS" id="PR00724">
    <property type="entry name" value="CRBOXYPTASEC"/>
</dbReference>
<dbReference type="Gene3D" id="3.40.50.1820">
    <property type="entry name" value="alpha/beta hydrolase"/>
    <property type="match status" value="1"/>
</dbReference>
<evidence type="ECO:0000313" key="7">
    <source>
        <dbReference type="EMBL" id="GFO16607.1"/>
    </source>
</evidence>
<name>A0AAV4BCD2_9GAST</name>
<dbReference type="Proteomes" id="UP000735302">
    <property type="component" value="Unassembled WGS sequence"/>
</dbReference>
<sequence>MKRVDAEQKQLSSYLVFLQINKSAPLAIWMNGGPGVSALVGLFEENGPLQLKKDAQGRIVRGEFEPRPTTWVGALSMLYIDSPVGVGFSYSEREDTRGLHALQTGYTQDLYRFVEQFFILFPECLHTYLYIGGQSYASKYVIALAHRIHLATQHGHSNFPLAGIYIGGPFFAPEIMLPSYGEYLYAMGAISRAERDEDRRLTQMLLESYAGFSHKENLQKGTYIMYKVGNTCFSRDKFNHNYATQEFLDLYAVNDIALSERIRHATHVGSQPYTVVNVTLQSLFGCDFLSSVRTKLGALLDSNRYKILIYNGDFDVITSSRMIEEALLQTHWDEQSEYMRSFRRIWFGSSIDKSKNSESFSANHQQVYGFYSQTRRLCRVIVHRSGHNVPHDQPEIARTMMDQFIEFGCVKDL</sequence>
<comment type="similarity">
    <text evidence="1">Belongs to the peptidase S10 family.</text>
</comment>
<dbReference type="GO" id="GO:0006508">
    <property type="term" value="P:proteolysis"/>
    <property type="evidence" value="ECO:0007669"/>
    <property type="project" value="UniProtKB-KW"/>
</dbReference>
<organism evidence="7 8">
    <name type="scientific">Plakobranchus ocellatus</name>
    <dbReference type="NCBI Taxonomy" id="259542"/>
    <lineage>
        <taxon>Eukaryota</taxon>
        <taxon>Metazoa</taxon>
        <taxon>Spiralia</taxon>
        <taxon>Lophotrochozoa</taxon>
        <taxon>Mollusca</taxon>
        <taxon>Gastropoda</taxon>
        <taxon>Heterobranchia</taxon>
        <taxon>Euthyneura</taxon>
        <taxon>Panpulmonata</taxon>
        <taxon>Sacoglossa</taxon>
        <taxon>Placobranchoidea</taxon>
        <taxon>Plakobranchidae</taxon>
        <taxon>Plakobranchus</taxon>
    </lineage>
</organism>
<comment type="caution">
    <text evidence="7">The sequence shown here is derived from an EMBL/GenBank/DDBJ whole genome shotgun (WGS) entry which is preliminary data.</text>
</comment>
<dbReference type="GO" id="GO:0004185">
    <property type="term" value="F:serine-type carboxypeptidase activity"/>
    <property type="evidence" value="ECO:0007669"/>
    <property type="project" value="InterPro"/>
</dbReference>
<dbReference type="AlphaFoldDB" id="A0AAV4BCD2"/>
<evidence type="ECO:0000256" key="3">
    <source>
        <dbReference type="ARBA" id="ARBA00022670"/>
    </source>
</evidence>
<dbReference type="InterPro" id="IPR001563">
    <property type="entry name" value="Peptidase_S10"/>
</dbReference>
<dbReference type="EMBL" id="BLXT01004673">
    <property type="protein sequence ID" value="GFO16607.1"/>
    <property type="molecule type" value="Genomic_DNA"/>
</dbReference>
<evidence type="ECO:0000313" key="8">
    <source>
        <dbReference type="Proteomes" id="UP000735302"/>
    </source>
</evidence>
<reference evidence="7 8" key="1">
    <citation type="journal article" date="2021" name="Elife">
        <title>Chloroplast acquisition without the gene transfer in kleptoplastic sea slugs, Plakobranchus ocellatus.</title>
        <authorList>
            <person name="Maeda T."/>
            <person name="Takahashi S."/>
            <person name="Yoshida T."/>
            <person name="Shimamura S."/>
            <person name="Takaki Y."/>
            <person name="Nagai Y."/>
            <person name="Toyoda A."/>
            <person name="Suzuki Y."/>
            <person name="Arimoto A."/>
            <person name="Ishii H."/>
            <person name="Satoh N."/>
            <person name="Nishiyama T."/>
            <person name="Hasebe M."/>
            <person name="Maruyama T."/>
            <person name="Minagawa J."/>
            <person name="Obokata J."/>
            <person name="Shigenobu S."/>
        </authorList>
    </citation>
    <scope>NUCLEOTIDE SEQUENCE [LARGE SCALE GENOMIC DNA]</scope>
</reference>
<keyword evidence="6" id="KW-0325">Glycoprotein</keyword>
<dbReference type="Pfam" id="PF00450">
    <property type="entry name" value="Peptidase_S10"/>
    <property type="match status" value="1"/>
</dbReference>